<keyword evidence="2" id="KW-1185">Reference proteome</keyword>
<protein>
    <submittedName>
        <fullName evidence="1">Uncharacterized protein</fullName>
    </submittedName>
</protein>
<comment type="caution">
    <text evidence="1">The sequence shown here is derived from an EMBL/GenBank/DDBJ whole genome shotgun (WGS) entry which is preliminary data.</text>
</comment>
<evidence type="ECO:0000313" key="2">
    <source>
        <dbReference type="Proteomes" id="UP001396334"/>
    </source>
</evidence>
<evidence type="ECO:0000313" key="1">
    <source>
        <dbReference type="EMBL" id="KAK9000506.1"/>
    </source>
</evidence>
<reference evidence="1 2" key="1">
    <citation type="journal article" date="2024" name="G3 (Bethesda)">
        <title>Genome assembly of Hibiscus sabdariffa L. provides insights into metabolisms of medicinal natural products.</title>
        <authorList>
            <person name="Kim T."/>
        </authorList>
    </citation>
    <scope>NUCLEOTIDE SEQUENCE [LARGE SCALE GENOMIC DNA]</scope>
    <source>
        <strain evidence="1">TK-2024</strain>
        <tissue evidence="1">Old leaves</tissue>
    </source>
</reference>
<dbReference type="PANTHER" id="PTHR37705">
    <property type="entry name" value="BNAA08G11710D PROTEIN"/>
    <property type="match status" value="1"/>
</dbReference>
<gene>
    <name evidence="1" type="ORF">V6N11_080999</name>
</gene>
<dbReference type="PANTHER" id="PTHR37705:SF1">
    <property type="entry name" value="TRANSMEMBRANE PROTEIN"/>
    <property type="match status" value="1"/>
</dbReference>
<dbReference type="Proteomes" id="UP001396334">
    <property type="component" value="Unassembled WGS sequence"/>
</dbReference>
<sequence>MKTGGQVKLEFEIIEISKKEKSRGKNGLWRLEICGGMVKLVAEFVVVVAEAFGIVIDHRSDSNRAVVTTMPRRSDFAAPSVPFVGFLP</sequence>
<proteinExistence type="predicted"/>
<accession>A0ABR2QIK4</accession>
<organism evidence="1 2">
    <name type="scientific">Hibiscus sabdariffa</name>
    <name type="common">roselle</name>
    <dbReference type="NCBI Taxonomy" id="183260"/>
    <lineage>
        <taxon>Eukaryota</taxon>
        <taxon>Viridiplantae</taxon>
        <taxon>Streptophyta</taxon>
        <taxon>Embryophyta</taxon>
        <taxon>Tracheophyta</taxon>
        <taxon>Spermatophyta</taxon>
        <taxon>Magnoliopsida</taxon>
        <taxon>eudicotyledons</taxon>
        <taxon>Gunneridae</taxon>
        <taxon>Pentapetalae</taxon>
        <taxon>rosids</taxon>
        <taxon>malvids</taxon>
        <taxon>Malvales</taxon>
        <taxon>Malvaceae</taxon>
        <taxon>Malvoideae</taxon>
        <taxon>Hibiscus</taxon>
    </lineage>
</organism>
<dbReference type="EMBL" id="JBBPBN010000037">
    <property type="protein sequence ID" value="KAK9000506.1"/>
    <property type="molecule type" value="Genomic_DNA"/>
</dbReference>
<name>A0ABR2QIK4_9ROSI</name>